<reference evidence="2 3" key="1">
    <citation type="submission" date="2020-04" db="EMBL/GenBank/DDBJ databases">
        <title>Phylogenetic Diversity and Antibacterial Activity against Ralstonia solanacearum of Endophytic Actinomycete Isolated from Moss.</title>
        <authorList>
            <person name="Zhuang X."/>
        </authorList>
    </citation>
    <scope>NUCLEOTIDE SEQUENCE [LARGE SCALE GENOMIC DNA]</scope>
    <source>
        <strain evidence="2 3">LD120</strain>
    </source>
</reference>
<organism evidence="2 3">
    <name type="scientific">Streptomyces physcomitrii</name>
    <dbReference type="NCBI Taxonomy" id="2724184"/>
    <lineage>
        <taxon>Bacteria</taxon>
        <taxon>Bacillati</taxon>
        <taxon>Actinomycetota</taxon>
        <taxon>Actinomycetes</taxon>
        <taxon>Kitasatosporales</taxon>
        <taxon>Streptomycetaceae</taxon>
        <taxon>Streptomyces</taxon>
    </lineage>
</organism>
<comment type="caution">
    <text evidence="2">The sequence shown here is derived from an EMBL/GenBank/DDBJ whole genome shotgun (WGS) entry which is preliminary data.</text>
</comment>
<dbReference type="EMBL" id="JAAWWP010000015">
    <property type="protein sequence ID" value="NKI44032.1"/>
    <property type="molecule type" value="Genomic_DNA"/>
</dbReference>
<evidence type="ECO:0000313" key="3">
    <source>
        <dbReference type="Proteomes" id="UP000772196"/>
    </source>
</evidence>
<proteinExistence type="predicted"/>
<dbReference type="PROSITE" id="PS51186">
    <property type="entry name" value="GNAT"/>
    <property type="match status" value="1"/>
</dbReference>
<feature type="domain" description="N-acetyltransferase" evidence="1">
    <location>
        <begin position="1"/>
        <end position="125"/>
    </location>
</feature>
<name>A0ABX1H7H9_9ACTN</name>
<dbReference type="Pfam" id="PF00583">
    <property type="entry name" value="Acetyltransf_1"/>
    <property type="match status" value="1"/>
</dbReference>
<gene>
    <name evidence="2" type="ORF">HFV08_22830</name>
</gene>
<dbReference type="CDD" id="cd04301">
    <property type="entry name" value="NAT_SF"/>
    <property type="match status" value="1"/>
</dbReference>
<dbReference type="InterPro" id="IPR000182">
    <property type="entry name" value="GNAT_dom"/>
</dbReference>
<evidence type="ECO:0000313" key="2">
    <source>
        <dbReference type="EMBL" id="NKI44032.1"/>
    </source>
</evidence>
<evidence type="ECO:0000259" key="1">
    <source>
        <dbReference type="PROSITE" id="PS51186"/>
    </source>
</evidence>
<protein>
    <submittedName>
        <fullName evidence="2">GNAT family N-acetyltransferase</fullName>
    </submittedName>
</protein>
<accession>A0ABX1H7H9</accession>
<dbReference type="Gene3D" id="3.40.630.30">
    <property type="match status" value="1"/>
</dbReference>
<sequence length="125" mass="13128">MTTTLRPVEPLQRGEGGALSRRYQVCVNGRPVGAVHLATDPERGPGVAWLRELRIQEADRHRGRGTVAALAAEEIARDWGCATITVTLPGGATPGLRLARALGYLPGGGPEAGVDGSVPLEKSLR</sequence>
<keyword evidence="3" id="KW-1185">Reference proteome</keyword>
<dbReference type="Proteomes" id="UP000772196">
    <property type="component" value="Unassembled WGS sequence"/>
</dbReference>
<dbReference type="InterPro" id="IPR016181">
    <property type="entry name" value="Acyl_CoA_acyltransferase"/>
</dbReference>
<dbReference type="SUPFAM" id="SSF55729">
    <property type="entry name" value="Acyl-CoA N-acyltransferases (Nat)"/>
    <property type="match status" value="1"/>
</dbReference>